<accession>A0AAU9P967</accession>
<name>A0AAU9P967_9ASTR</name>
<proteinExistence type="predicted"/>
<dbReference type="AlphaFoldDB" id="A0AAU9P967"/>
<organism evidence="1 2">
    <name type="scientific">Lactuca virosa</name>
    <dbReference type="NCBI Taxonomy" id="75947"/>
    <lineage>
        <taxon>Eukaryota</taxon>
        <taxon>Viridiplantae</taxon>
        <taxon>Streptophyta</taxon>
        <taxon>Embryophyta</taxon>
        <taxon>Tracheophyta</taxon>
        <taxon>Spermatophyta</taxon>
        <taxon>Magnoliopsida</taxon>
        <taxon>eudicotyledons</taxon>
        <taxon>Gunneridae</taxon>
        <taxon>Pentapetalae</taxon>
        <taxon>asterids</taxon>
        <taxon>campanulids</taxon>
        <taxon>Asterales</taxon>
        <taxon>Asteraceae</taxon>
        <taxon>Cichorioideae</taxon>
        <taxon>Cichorieae</taxon>
        <taxon>Lactucinae</taxon>
        <taxon>Lactuca</taxon>
    </lineage>
</organism>
<sequence>MAIAGVFFLFWEGLRRSIEGDCELAFRRTLLVPSSSSPATIRQKSDNIVSRREWGFSSFDLWEERKRMVGLGGASSTGGEKRLRWPFRPRGKQLKRWDGGDVALARQQSPSMEDVLDGTALTSGNGSKDSLCCEFDV</sequence>
<evidence type="ECO:0000313" key="1">
    <source>
        <dbReference type="EMBL" id="CAH1446768.1"/>
    </source>
</evidence>
<comment type="caution">
    <text evidence="1">The sequence shown here is derived from an EMBL/GenBank/DDBJ whole genome shotgun (WGS) entry which is preliminary data.</text>
</comment>
<keyword evidence="2" id="KW-1185">Reference proteome</keyword>
<dbReference type="EMBL" id="CAKMRJ010005523">
    <property type="protein sequence ID" value="CAH1446768.1"/>
    <property type="molecule type" value="Genomic_DNA"/>
</dbReference>
<evidence type="ECO:0000313" key="2">
    <source>
        <dbReference type="Proteomes" id="UP001157418"/>
    </source>
</evidence>
<dbReference type="Proteomes" id="UP001157418">
    <property type="component" value="Unassembled WGS sequence"/>
</dbReference>
<reference evidence="1 2" key="1">
    <citation type="submission" date="2022-01" db="EMBL/GenBank/DDBJ databases">
        <authorList>
            <person name="Xiong W."/>
            <person name="Schranz E."/>
        </authorList>
    </citation>
    <scope>NUCLEOTIDE SEQUENCE [LARGE SCALE GENOMIC DNA]</scope>
</reference>
<protein>
    <submittedName>
        <fullName evidence="1">Uncharacterized protein</fullName>
    </submittedName>
</protein>
<gene>
    <name evidence="1" type="ORF">LVIROSA_LOCUS32437</name>
</gene>